<gene>
    <name evidence="1" type="ORF">GO793_09065</name>
    <name evidence="2" type="ORF">GO941_15805</name>
</gene>
<dbReference type="EMBL" id="WPVZ01000852">
    <property type="protein sequence ID" value="MVL46903.1"/>
    <property type="molecule type" value="Genomic_DNA"/>
</dbReference>
<reference evidence="3 4" key="1">
    <citation type="submission" date="2019-11" db="EMBL/GenBank/DDBJ databases">
        <title>Implementation of targeted gown and glove precautions to prevent Staphylococcus aureus acquisition in community-based nursing homes.</title>
        <authorList>
            <person name="Stine O.C."/>
        </authorList>
    </citation>
    <scope>NUCLEOTIDE SEQUENCE [LARGE SCALE GENOMIC DNA]</scope>
    <source>
        <strain evidence="2 4">S_2023.LVRQ.AN</strain>
        <strain evidence="1 3">S_4031.LGMP.AI</strain>
    </source>
</reference>
<sequence length="29" mass="3460">LTVDLNLNEVEQQRENIPVFKSIKLDLYK</sequence>
<evidence type="ECO:0000313" key="3">
    <source>
        <dbReference type="Proteomes" id="UP000433366"/>
    </source>
</evidence>
<name>A0A6B0BHV1_STAAU</name>
<dbReference type="Proteomes" id="UP000433366">
    <property type="component" value="Unassembled WGS sequence"/>
</dbReference>
<dbReference type="AlphaFoldDB" id="A0A6B0BHV1"/>
<proteinExistence type="predicted"/>
<comment type="caution">
    <text evidence="1">The sequence shown here is derived from an EMBL/GenBank/DDBJ whole genome shotgun (WGS) entry which is preliminary data.</text>
</comment>
<evidence type="ECO:0000313" key="4">
    <source>
        <dbReference type="Proteomes" id="UP000434412"/>
    </source>
</evidence>
<organism evidence="1 3">
    <name type="scientific">Staphylococcus aureus</name>
    <dbReference type="NCBI Taxonomy" id="1280"/>
    <lineage>
        <taxon>Bacteria</taxon>
        <taxon>Bacillati</taxon>
        <taxon>Bacillota</taxon>
        <taxon>Bacilli</taxon>
        <taxon>Bacillales</taxon>
        <taxon>Staphylococcaceae</taxon>
        <taxon>Staphylococcus</taxon>
    </lineage>
</organism>
<evidence type="ECO:0000313" key="2">
    <source>
        <dbReference type="EMBL" id="MVL46903.1"/>
    </source>
</evidence>
<accession>A0A6B0BHV1</accession>
<dbReference type="Proteomes" id="UP000434412">
    <property type="component" value="Unassembled WGS sequence"/>
</dbReference>
<feature type="non-terminal residue" evidence="1">
    <location>
        <position position="1"/>
    </location>
</feature>
<keyword evidence="1" id="KW-0378">Hydrolase</keyword>
<protein>
    <submittedName>
        <fullName evidence="1">Carbon-nitrogen family hydrolase</fullName>
    </submittedName>
</protein>
<dbReference type="GO" id="GO:0016787">
    <property type="term" value="F:hydrolase activity"/>
    <property type="evidence" value="ECO:0007669"/>
    <property type="project" value="UniProtKB-KW"/>
</dbReference>
<evidence type="ECO:0000313" key="1">
    <source>
        <dbReference type="EMBL" id="MVI56000.1"/>
    </source>
</evidence>
<dbReference type="EMBL" id="WPRH01000514">
    <property type="protein sequence ID" value="MVI56000.1"/>
    <property type="molecule type" value="Genomic_DNA"/>
</dbReference>